<dbReference type="Proteomes" id="UP000053958">
    <property type="component" value="Unassembled WGS sequence"/>
</dbReference>
<dbReference type="InterPro" id="IPR036237">
    <property type="entry name" value="Xyl_isomerase-like_sf"/>
</dbReference>
<accession>A0A0F4YP33</accession>
<keyword evidence="4" id="KW-1185">Reference proteome</keyword>
<dbReference type="STRING" id="1408163.A0A0F4YP33"/>
<sequence>MPLRPAIASMSLGRPGVHDLPGKLRQASQYGFEGIEIFFEDIKIFARSNQISILEAASQVQQLCESLRLEVVCLQPFLFYEGLLDRDEHARQVSERLPLWFKIARRLRTDLIQVPSNFLPPDPETGLPRTTGNIDVIVSDLREIADLGLKESPPFRFAYESLAWGNHIDTWEACWDVVCRVDRPNFGICLDTFNIAGRIYADPTSPDGKNPNADADLTVSIARLGHIVDPKKIFFVQVVDGERLSSPLIEGHEFHVPGQPSRMSWSRNARLFAFEEDRGGYLPVVDIARAFFNDVGFRNGWVSLELFSRTLANPDSRTPEEHAKRGIVSWQRLVNALGLEGVASGWSSTQARILTESDGKLEGQSQEKLANSSVGSVSRARSQHL</sequence>
<evidence type="ECO:0000313" key="4">
    <source>
        <dbReference type="Proteomes" id="UP000053958"/>
    </source>
</evidence>
<comment type="caution">
    <text evidence="3">The sequence shown here is derived from an EMBL/GenBank/DDBJ whole genome shotgun (WGS) entry which is preliminary data.</text>
</comment>
<reference evidence="3 4" key="1">
    <citation type="submission" date="2015-04" db="EMBL/GenBank/DDBJ databases">
        <authorList>
            <person name="Heijne W.H."/>
            <person name="Fedorova N.D."/>
            <person name="Nierman W.C."/>
            <person name="Vollebregt A.W."/>
            <person name="Zhao Z."/>
            <person name="Wu L."/>
            <person name="Kumar M."/>
            <person name="Stam H."/>
            <person name="van den Berg M.A."/>
            <person name="Pel H.J."/>
        </authorList>
    </citation>
    <scope>NUCLEOTIDE SEQUENCE [LARGE SCALE GENOMIC DNA]</scope>
    <source>
        <strain evidence="3 4">CBS 393.64</strain>
    </source>
</reference>
<dbReference type="GeneID" id="25318932"/>
<dbReference type="PANTHER" id="PTHR12110">
    <property type="entry name" value="HYDROXYPYRUVATE ISOMERASE"/>
    <property type="match status" value="1"/>
</dbReference>
<dbReference type="SUPFAM" id="SSF51658">
    <property type="entry name" value="Xylose isomerase-like"/>
    <property type="match status" value="1"/>
</dbReference>
<name>A0A0F4YP33_RASE3</name>
<dbReference type="EMBL" id="LASV01000353">
    <property type="protein sequence ID" value="KKA19388.1"/>
    <property type="molecule type" value="Genomic_DNA"/>
</dbReference>
<dbReference type="InterPro" id="IPR050312">
    <property type="entry name" value="IolE/XylAMocC-like"/>
</dbReference>
<dbReference type="PANTHER" id="PTHR12110:SF21">
    <property type="entry name" value="XYLOSE ISOMERASE-LIKE TIM BARREL DOMAIN-CONTAINING PROTEIN"/>
    <property type="match status" value="1"/>
</dbReference>
<protein>
    <submittedName>
        <fullName evidence="3">3-dehydroshikimate dehydratase</fullName>
    </submittedName>
</protein>
<dbReference type="RefSeq" id="XP_013326000.1">
    <property type="nucleotide sequence ID" value="XM_013470546.1"/>
</dbReference>
<dbReference type="Pfam" id="PF01261">
    <property type="entry name" value="AP_endonuc_2"/>
    <property type="match status" value="1"/>
</dbReference>
<dbReference type="Gene3D" id="3.20.20.150">
    <property type="entry name" value="Divalent-metal-dependent TIM barrel enzymes"/>
    <property type="match status" value="1"/>
</dbReference>
<feature type="region of interest" description="Disordered" evidence="1">
    <location>
        <begin position="357"/>
        <end position="385"/>
    </location>
</feature>
<gene>
    <name evidence="3" type="ORF">T310_6635</name>
</gene>
<evidence type="ECO:0000313" key="3">
    <source>
        <dbReference type="EMBL" id="KKA19388.1"/>
    </source>
</evidence>
<dbReference type="InterPro" id="IPR013022">
    <property type="entry name" value="Xyl_isomerase-like_TIM-brl"/>
</dbReference>
<dbReference type="OrthoDB" id="5360893at2759"/>
<evidence type="ECO:0000259" key="2">
    <source>
        <dbReference type="Pfam" id="PF01261"/>
    </source>
</evidence>
<feature type="compositionally biased region" description="Polar residues" evidence="1">
    <location>
        <begin position="363"/>
        <end position="385"/>
    </location>
</feature>
<feature type="domain" description="Xylose isomerase-like TIM barrel" evidence="2">
    <location>
        <begin position="24"/>
        <end position="322"/>
    </location>
</feature>
<proteinExistence type="predicted"/>
<evidence type="ECO:0000256" key="1">
    <source>
        <dbReference type="SAM" id="MobiDB-lite"/>
    </source>
</evidence>
<dbReference type="AlphaFoldDB" id="A0A0F4YP33"/>
<organism evidence="3 4">
    <name type="scientific">Rasamsonia emersonii (strain ATCC 16479 / CBS 393.64 / IMI 116815)</name>
    <dbReference type="NCBI Taxonomy" id="1408163"/>
    <lineage>
        <taxon>Eukaryota</taxon>
        <taxon>Fungi</taxon>
        <taxon>Dikarya</taxon>
        <taxon>Ascomycota</taxon>
        <taxon>Pezizomycotina</taxon>
        <taxon>Eurotiomycetes</taxon>
        <taxon>Eurotiomycetidae</taxon>
        <taxon>Eurotiales</taxon>
        <taxon>Trichocomaceae</taxon>
        <taxon>Rasamsonia</taxon>
    </lineage>
</organism>